<keyword evidence="2" id="KW-1185">Reference proteome</keyword>
<dbReference type="HOGENOM" id="CLU_140176_11_4_7"/>
<evidence type="ECO:0000313" key="1">
    <source>
        <dbReference type="EMBL" id="ACH40470.1"/>
    </source>
</evidence>
<reference evidence="1 2" key="1">
    <citation type="submission" date="2008-07" db="EMBL/GenBank/DDBJ databases">
        <title>Complete sequence of Geobacter bemidjiensis BEM.</title>
        <authorList>
            <consortium name="US DOE Joint Genome Institute"/>
            <person name="Lucas S."/>
            <person name="Copeland A."/>
            <person name="Lapidus A."/>
            <person name="Glavina del Rio T."/>
            <person name="Dalin E."/>
            <person name="Tice H."/>
            <person name="Bruce D."/>
            <person name="Goodwin L."/>
            <person name="Pitluck S."/>
            <person name="Kiss H."/>
            <person name="Brettin T."/>
            <person name="Detter J.C."/>
            <person name="Han C."/>
            <person name="Kuske C.R."/>
            <person name="Schmutz J."/>
            <person name="Larimer F."/>
            <person name="Land M."/>
            <person name="Hauser L."/>
            <person name="Kyrpides N."/>
            <person name="Lykidis A."/>
            <person name="Lovley D."/>
            <person name="Richardson P."/>
        </authorList>
    </citation>
    <scope>NUCLEOTIDE SEQUENCE [LARGE SCALE GENOMIC DNA]</scope>
    <source>
        <strain evidence="2">ATCC BAA-1014 / DSM 16622 / JCM 12645 / Bem</strain>
    </source>
</reference>
<dbReference type="AlphaFoldDB" id="B5EC14"/>
<dbReference type="OrthoDB" id="9801242at2"/>
<reference evidence="1 2" key="2">
    <citation type="journal article" date="2010" name="BMC Genomics">
        <title>The genome of Geobacter bemidjiensis, exemplar for the subsurface clade of Geobacter species that predominate in Fe(III)-reducing subsurface environments.</title>
        <authorList>
            <person name="Aklujkar M."/>
            <person name="Young N.D."/>
            <person name="Holmes D."/>
            <person name="Chavan M."/>
            <person name="Risso C."/>
            <person name="Kiss H.E."/>
            <person name="Han C.S."/>
            <person name="Land M.L."/>
            <person name="Lovley D.R."/>
        </authorList>
    </citation>
    <scope>NUCLEOTIDE SEQUENCE [LARGE SCALE GENOMIC DNA]</scope>
    <source>
        <strain evidence="2">ATCC BAA-1014 / DSM 16622 / JCM 12645 / Bem</strain>
    </source>
</reference>
<dbReference type="eggNOG" id="COG3311">
    <property type="taxonomic scope" value="Bacteria"/>
</dbReference>
<protein>
    <submittedName>
        <fullName evidence="1">Phage regulatory protein, AlpA family</fullName>
    </submittedName>
</protein>
<organism evidence="1 2">
    <name type="scientific">Citrifermentans bemidjiense (strain ATCC BAA-1014 / DSM 16622 / JCM 12645 / Bem)</name>
    <name type="common">Geobacter bemidjiensis</name>
    <dbReference type="NCBI Taxonomy" id="404380"/>
    <lineage>
        <taxon>Bacteria</taxon>
        <taxon>Pseudomonadati</taxon>
        <taxon>Thermodesulfobacteriota</taxon>
        <taxon>Desulfuromonadia</taxon>
        <taxon>Geobacterales</taxon>
        <taxon>Geobacteraceae</taxon>
        <taxon>Citrifermentans</taxon>
    </lineage>
</organism>
<name>B5EC14_CITBB</name>
<dbReference type="STRING" id="404380.Gbem_3477"/>
<gene>
    <name evidence="1" type="ordered locus">Gbem_3477</name>
</gene>
<dbReference type="Proteomes" id="UP000008825">
    <property type="component" value="Chromosome"/>
</dbReference>
<evidence type="ECO:0000313" key="2">
    <source>
        <dbReference type="Proteomes" id="UP000008825"/>
    </source>
</evidence>
<dbReference type="EMBL" id="CP001124">
    <property type="protein sequence ID" value="ACH40470.1"/>
    <property type="molecule type" value="Genomic_DNA"/>
</dbReference>
<dbReference type="KEGG" id="gbm:Gbem_3477"/>
<sequence>MSHLSETGYLRLPEVLKIIPVCKTVWWEGIKAGKYPAGVKLSARCTAWRAEDIQALIERM</sequence>
<proteinExistence type="predicted"/>
<accession>B5EC14</accession>